<name>A0A1V4H8B8_9BACL</name>
<comment type="caution">
    <text evidence="1">The sequence shown here is derived from an EMBL/GenBank/DDBJ whole genome shotgun (WGS) entry which is preliminary data.</text>
</comment>
<dbReference type="AlphaFoldDB" id="A0A1V4H8B8"/>
<accession>A0A1V4H8B8</accession>
<reference evidence="2" key="1">
    <citation type="submission" date="2016-07" db="EMBL/GenBank/DDBJ databases">
        <authorList>
            <person name="Florea S."/>
            <person name="Webb J.S."/>
            <person name="Jaromczyk J."/>
            <person name="Schardl C.L."/>
        </authorList>
    </citation>
    <scope>NUCLEOTIDE SEQUENCE [LARGE SCALE GENOMIC DNA]</scope>
    <source>
        <strain evidence="2">CY1</strain>
    </source>
</reference>
<dbReference type="STRING" id="1469647.BC351_40040"/>
<evidence type="ECO:0000313" key="1">
    <source>
        <dbReference type="EMBL" id="OPH47398.1"/>
    </source>
</evidence>
<protein>
    <submittedName>
        <fullName evidence="1">Uncharacterized protein</fullName>
    </submittedName>
</protein>
<gene>
    <name evidence="1" type="ORF">BC351_40040</name>
</gene>
<dbReference type="RefSeq" id="WP_079420613.1">
    <property type="nucleotide sequence ID" value="NZ_MBTG01000060.1"/>
</dbReference>
<dbReference type="OrthoDB" id="236897at2"/>
<dbReference type="EMBL" id="MBTG01000060">
    <property type="protein sequence ID" value="OPH47398.1"/>
    <property type="molecule type" value="Genomic_DNA"/>
</dbReference>
<organism evidence="1 2">
    <name type="scientific">Paenibacillus ferrarius</name>
    <dbReference type="NCBI Taxonomy" id="1469647"/>
    <lineage>
        <taxon>Bacteria</taxon>
        <taxon>Bacillati</taxon>
        <taxon>Bacillota</taxon>
        <taxon>Bacilli</taxon>
        <taxon>Bacillales</taxon>
        <taxon>Paenibacillaceae</taxon>
        <taxon>Paenibacillus</taxon>
    </lineage>
</organism>
<evidence type="ECO:0000313" key="2">
    <source>
        <dbReference type="Proteomes" id="UP000190626"/>
    </source>
</evidence>
<sequence>MSEKEEVLTGGNVNKIIRVGDTIRRDASNNPYVNDLLIYLEKNGFNNARPLKKSLLKLKRYSFSNDDLAAGYSTFQR</sequence>
<proteinExistence type="predicted"/>
<dbReference type="Proteomes" id="UP000190626">
    <property type="component" value="Unassembled WGS sequence"/>
</dbReference>
<keyword evidence="2" id="KW-1185">Reference proteome</keyword>